<dbReference type="GO" id="GO:0032131">
    <property type="term" value="F:alkylated DNA binding"/>
    <property type="evidence" value="ECO:0007669"/>
    <property type="project" value="TreeGrafter"/>
</dbReference>
<dbReference type="SUPFAM" id="SSF48150">
    <property type="entry name" value="DNA-glycosylase"/>
    <property type="match status" value="1"/>
</dbReference>
<dbReference type="Gene3D" id="1.10.1670.40">
    <property type="match status" value="1"/>
</dbReference>
<comment type="similarity">
    <text evidence="1">Belongs to the alkylbase DNA glycosidase AlkA family.</text>
</comment>
<protein>
    <recommendedName>
        <fullName evidence="4">HhH-GPD domain-containing protein</fullName>
    </recommendedName>
</protein>
<evidence type="ECO:0000256" key="3">
    <source>
        <dbReference type="ARBA" id="ARBA00023204"/>
    </source>
</evidence>
<keyword evidence="2" id="KW-0227">DNA damage</keyword>
<reference evidence="6" key="1">
    <citation type="journal article" date="2016" name="Nat. Commun.">
        <title>Genome analysis of three Pneumocystis species reveals adaptation mechanisms to life exclusively in mammalian hosts.</title>
        <authorList>
            <person name="Ma L."/>
            <person name="Chen Z."/>
            <person name="Huang D.W."/>
            <person name="Kutty G."/>
            <person name="Ishihara M."/>
            <person name="Wang H."/>
            <person name="Abouelleil A."/>
            <person name="Bishop L."/>
            <person name="Davey E."/>
            <person name="Deng R."/>
            <person name="Deng X."/>
            <person name="Fan L."/>
            <person name="Fantoni G."/>
            <person name="Fitzgerald M."/>
            <person name="Gogineni E."/>
            <person name="Goldberg J.M."/>
            <person name="Handley G."/>
            <person name="Hu X."/>
            <person name="Huber C."/>
            <person name="Jiao X."/>
            <person name="Jones K."/>
            <person name="Levin J.Z."/>
            <person name="Liu Y."/>
            <person name="Macdonald P."/>
            <person name="Melnikov A."/>
            <person name="Raley C."/>
            <person name="Sassi M."/>
            <person name="Sherman B.T."/>
            <person name="Song X."/>
            <person name="Sykes S."/>
            <person name="Tran B."/>
            <person name="Walsh L."/>
            <person name="Xia Y."/>
            <person name="Yang J."/>
            <person name="Young S."/>
            <person name="Zeng Q."/>
            <person name="Zheng X."/>
            <person name="Stephens R."/>
            <person name="Nusbaum C."/>
            <person name="Birren B.W."/>
            <person name="Azadi P."/>
            <person name="Lempicki R.A."/>
            <person name="Cuomo C.A."/>
            <person name="Kovacs J.A."/>
        </authorList>
    </citation>
    <scope>NUCLEOTIDE SEQUENCE [LARGE SCALE GENOMIC DNA]</scope>
    <source>
        <strain evidence="6">B80</strain>
    </source>
</reference>
<keyword evidence="3" id="KW-0234">DNA repair</keyword>
<dbReference type="VEuPathDB" id="FungiDB:T552_01052"/>
<dbReference type="FunFam" id="1.10.340.30:FF:000004">
    <property type="entry name" value="DNA-3-methyladenine glycosylase II"/>
    <property type="match status" value="1"/>
</dbReference>
<dbReference type="InterPro" id="IPR003265">
    <property type="entry name" value="HhH-GPD_domain"/>
</dbReference>
<keyword evidence="6" id="KW-1185">Reference proteome</keyword>
<evidence type="ECO:0000313" key="5">
    <source>
        <dbReference type="EMBL" id="KTW29848.1"/>
    </source>
</evidence>
<gene>
    <name evidence="5" type="ORF">T552_01052</name>
</gene>
<dbReference type="GO" id="GO:0005634">
    <property type="term" value="C:nucleus"/>
    <property type="evidence" value="ECO:0007669"/>
    <property type="project" value="TreeGrafter"/>
</dbReference>
<organism evidence="5 6">
    <name type="scientific">Pneumocystis carinii (strain B80)</name>
    <name type="common">Rat pneumocystis pneumonia agent</name>
    <name type="synonym">Pneumocystis carinii f. sp. carinii</name>
    <dbReference type="NCBI Taxonomy" id="1408658"/>
    <lineage>
        <taxon>Eukaryota</taxon>
        <taxon>Fungi</taxon>
        <taxon>Dikarya</taxon>
        <taxon>Ascomycota</taxon>
        <taxon>Taphrinomycotina</taxon>
        <taxon>Pneumocystomycetes</taxon>
        <taxon>Pneumocystaceae</taxon>
        <taxon>Pneumocystis</taxon>
    </lineage>
</organism>
<dbReference type="GO" id="GO:0043916">
    <property type="term" value="F:DNA-7-methylguanine glycosylase activity"/>
    <property type="evidence" value="ECO:0007669"/>
    <property type="project" value="TreeGrafter"/>
</dbReference>
<sequence>MKRKIDDKLLKVEKKQKKLDIIEWEISDCGMILKPIFSEEYSTLLSKALEHLIKANSRFQILSESFSCSPFSPEGLMENVNPFQSLCRIILSQQLSKHSSESIYRKFIRLFFPDYLDISQDDKLSSTQLPISKAFPTPQEVYDISSDDLRLIGCSSRKIEYLKLLANNFLSGKISLDFLINSSDDDIIKRLTAIKGIGLWSTEMFLLFSLKRTDILSTGDLGIQRGMALMKGKNISKPNKGKWKYMNHDEMIQMAEPWRPYRSIASWFIWVSTLFIKVN</sequence>
<dbReference type="PANTHER" id="PTHR43003">
    <property type="entry name" value="DNA-3-METHYLADENINE GLYCOSYLASE"/>
    <property type="match status" value="1"/>
</dbReference>
<dbReference type="Proteomes" id="UP000054454">
    <property type="component" value="Unassembled WGS sequence"/>
</dbReference>
<name>A0A0W4ZN83_PNEC8</name>
<comment type="caution">
    <text evidence="5">The sequence shown here is derived from an EMBL/GenBank/DDBJ whole genome shotgun (WGS) entry which is preliminary data.</text>
</comment>
<dbReference type="GeneID" id="28935847"/>
<dbReference type="GO" id="GO:0006307">
    <property type="term" value="P:DNA alkylation repair"/>
    <property type="evidence" value="ECO:0007669"/>
    <property type="project" value="TreeGrafter"/>
</dbReference>
<dbReference type="GO" id="GO:0006285">
    <property type="term" value="P:base-excision repair, AP site formation"/>
    <property type="evidence" value="ECO:0007669"/>
    <property type="project" value="TreeGrafter"/>
</dbReference>
<evidence type="ECO:0000256" key="2">
    <source>
        <dbReference type="ARBA" id="ARBA00022763"/>
    </source>
</evidence>
<dbReference type="Pfam" id="PF00730">
    <property type="entry name" value="HhH-GPD"/>
    <property type="match status" value="1"/>
</dbReference>
<dbReference type="RefSeq" id="XP_018226835.1">
    <property type="nucleotide sequence ID" value="XM_018369645.1"/>
</dbReference>
<dbReference type="EMBL" id="LFVZ01000004">
    <property type="protein sequence ID" value="KTW29848.1"/>
    <property type="molecule type" value="Genomic_DNA"/>
</dbReference>
<dbReference type="Gene3D" id="1.10.340.30">
    <property type="entry name" value="Hypothetical protein, domain 2"/>
    <property type="match status" value="1"/>
</dbReference>
<dbReference type="GO" id="GO:0032993">
    <property type="term" value="C:protein-DNA complex"/>
    <property type="evidence" value="ECO:0007669"/>
    <property type="project" value="TreeGrafter"/>
</dbReference>
<dbReference type="InterPro" id="IPR051912">
    <property type="entry name" value="Alkylbase_DNA_Glycosylase/TA"/>
</dbReference>
<dbReference type="CDD" id="cd00056">
    <property type="entry name" value="ENDO3c"/>
    <property type="match status" value="1"/>
</dbReference>
<evidence type="ECO:0000256" key="1">
    <source>
        <dbReference type="ARBA" id="ARBA00010817"/>
    </source>
</evidence>
<dbReference type="GO" id="GO:0008725">
    <property type="term" value="F:DNA-3-methyladenine glycosylase activity"/>
    <property type="evidence" value="ECO:0007669"/>
    <property type="project" value="TreeGrafter"/>
</dbReference>
<accession>A0A0W4ZN83</accession>
<proteinExistence type="inferred from homology"/>
<evidence type="ECO:0000259" key="4">
    <source>
        <dbReference type="Pfam" id="PF00730"/>
    </source>
</evidence>
<dbReference type="PANTHER" id="PTHR43003:SF5">
    <property type="entry name" value="DNA-3-METHYLADENINE GLYCOSYLASE"/>
    <property type="match status" value="1"/>
</dbReference>
<evidence type="ECO:0000313" key="6">
    <source>
        <dbReference type="Proteomes" id="UP000054454"/>
    </source>
</evidence>
<feature type="domain" description="HhH-GPD" evidence="4">
    <location>
        <begin position="88"/>
        <end position="231"/>
    </location>
</feature>
<dbReference type="AlphaFoldDB" id="A0A0W4ZN83"/>
<dbReference type="OrthoDB" id="415889at2759"/>
<dbReference type="InterPro" id="IPR011257">
    <property type="entry name" value="DNA_glycosylase"/>
</dbReference>